<dbReference type="GO" id="GO:0006364">
    <property type="term" value="P:rRNA processing"/>
    <property type="evidence" value="ECO:0007669"/>
    <property type="project" value="UniProtKB-KW"/>
</dbReference>
<gene>
    <name evidence="7" type="ORF">EGW08_014339</name>
</gene>
<evidence type="ECO:0000256" key="4">
    <source>
        <dbReference type="ARBA" id="ARBA00023242"/>
    </source>
</evidence>
<comment type="subcellular location">
    <subcellularLocation>
        <location evidence="6">Nucleus</location>
        <location evidence="6">Nucleolus</location>
    </subcellularLocation>
</comment>
<dbReference type="GO" id="GO:0033204">
    <property type="term" value="F:ribonuclease P RNA binding"/>
    <property type="evidence" value="ECO:0007669"/>
    <property type="project" value="InterPro"/>
</dbReference>
<dbReference type="AlphaFoldDB" id="A0A433T8R0"/>
<dbReference type="OrthoDB" id="24745at2759"/>
<evidence type="ECO:0000313" key="8">
    <source>
        <dbReference type="Proteomes" id="UP000271974"/>
    </source>
</evidence>
<dbReference type="InterPro" id="IPR038085">
    <property type="entry name" value="Rnp2-like_sf"/>
</dbReference>
<dbReference type="Pfam" id="PF01900">
    <property type="entry name" value="RNase_P_Rpp14"/>
    <property type="match status" value="1"/>
</dbReference>
<reference evidence="7 8" key="1">
    <citation type="submission" date="2019-01" db="EMBL/GenBank/DDBJ databases">
        <title>A draft genome assembly of the solar-powered sea slug Elysia chlorotica.</title>
        <authorList>
            <person name="Cai H."/>
            <person name="Li Q."/>
            <person name="Fang X."/>
            <person name="Li J."/>
            <person name="Curtis N.E."/>
            <person name="Altenburger A."/>
            <person name="Shibata T."/>
            <person name="Feng M."/>
            <person name="Maeda T."/>
            <person name="Schwartz J.A."/>
            <person name="Shigenobu S."/>
            <person name="Lundholm N."/>
            <person name="Nishiyama T."/>
            <person name="Yang H."/>
            <person name="Hasebe M."/>
            <person name="Li S."/>
            <person name="Pierce S.K."/>
            <person name="Wang J."/>
        </authorList>
    </citation>
    <scope>NUCLEOTIDE SEQUENCE [LARGE SCALE GENOMIC DNA]</scope>
    <source>
        <strain evidence="7">EC2010</strain>
        <tissue evidence="7">Whole organism of an adult</tissue>
    </source>
</reference>
<evidence type="ECO:0000256" key="3">
    <source>
        <dbReference type="ARBA" id="ARBA00022694"/>
    </source>
</evidence>
<keyword evidence="2" id="KW-0698">rRNA processing</keyword>
<dbReference type="GO" id="GO:0001682">
    <property type="term" value="P:tRNA 5'-leader removal"/>
    <property type="evidence" value="ECO:0007669"/>
    <property type="project" value="InterPro"/>
</dbReference>
<keyword evidence="8" id="KW-1185">Reference proteome</keyword>
<comment type="function">
    <text evidence="6">Component of ribonuclease P, a protein complex that generates mature tRNA molecules by cleaving their 5'-ends.</text>
</comment>
<dbReference type="PIRSF" id="PIRSF023803">
    <property type="entry name" value="Ribonuclease_P_prd"/>
    <property type="match status" value="1"/>
</dbReference>
<evidence type="ECO:0000256" key="2">
    <source>
        <dbReference type="ARBA" id="ARBA00022552"/>
    </source>
</evidence>
<organism evidence="7 8">
    <name type="scientific">Elysia chlorotica</name>
    <name type="common">Eastern emerald elysia</name>
    <name type="synonym">Sea slug</name>
    <dbReference type="NCBI Taxonomy" id="188477"/>
    <lineage>
        <taxon>Eukaryota</taxon>
        <taxon>Metazoa</taxon>
        <taxon>Spiralia</taxon>
        <taxon>Lophotrochozoa</taxon>
        <taxon>Mollusca</taxon>
        <taxon>Gastropoda</taxon>
        <taxon>Heterobranchia</taxon>
        <taxon>Euthyneura</taxon>
        <taxon>Panpulmonata</taxon>
        <taxon>Sacoglossa</taxon>
        <taxon>Placobranchoidea</taxon>
        <taxon>Plakobranchidae</taxon>
        <taxon>Elysia</taxon>
    </lineage>
</organism>
<dbReference type="PANTHER" id="PTHR48414">
    <property type="entry name" value="POP5 HOMOLOG, RIBONUCLEASE P_MRP SUBUNIT"/>
    <property type="match status" value="1"/>
</dbReference>
<keyword evidence="3 6" id="KW-0819">tRNA processing</keyword>
<name>A0A433T8R0_ELYCH</name>
<dbReference type="PANTHER" id="PTHR48414:SF1">
    <property type="entry name" value="POP5 HOMOLOG, RIBONUCLEASE P_MRP SUBUNIT"/>
    <property type="match status" value="1"/>
</dbReference>
<comment type="similarity">
    <text evidence="1 6">Belongs to the eukaryotic/archaeal RNase P protein component 2 family.</text>
</comment>
<dbReference type="InterPro" id="IPR002759">
    <property type="entry name" value="Pop5/Rpp14/Rnp2-like"/>
</dbReference>
<sequence length="179" mass="20012">MVRFKNRYAICELVFPQTAESGPQMETYQVYQAVKQSLLESHGDYGLAALQSSLSVKYLNIKTNIAIIRGERRHFDMVTSSLIFITEVGGLDVAFRTLHVGGSIRSCQKFLIDYHRKNLAKLFPECETLEGKSEVMKSIMAACDSLVQAHKQQARQAGGIAPYSALSMLQQGEEEMDDV</sequence>
<dbReference type="Gene3D" id="3.30.70.3250">
    <property type="entry name" value="Ribonuclease P, Pop5 subunit"/>
    <property type="match status" value="1"/>
</dbReference>
<proteinExistence type="inferred from homology"/>
<evidence type="ECO:0000256" key="1">
    <source>
        <dbReference type="ARBA" id="ARBA00010800"/>
    </source>
</evidence>
<evidence type="ECO:0000256" key="6">
    <source>
        <dbReference type="PIRNR" id="PIRNR023803"/>
    </source>
</evidence>
<dbReference type="STRING" id="188477.A0A433T8R0"/>
<keyword evidence="4 6" id="KW-0539">Nucleus</keyword>
<dbReference type="EMBL" id="RQTK01000544">
    <property type="protein sequence ID" value="RUS77908.1"/>
    <property type="molecule type" value="Genomic_DNA"/>
</dbReference>
<dbReference type="Proteomes" id="UP000271974">
    <property type="component" value="Unassembled WGS sequence"/>
</dbReference>
<dbReference type="GO" id="GO:0005730">
    <property type="term" value="C:nucleolus"/>
    <property type="evidence" value="ECO:0007669"/>
    <property type="project" value="UniProtKB-SubCell"/>
</dbReference>
<comment type="caution">
    <text evidence="7">The sequence shown here is derived from an EMBL/GenBank/DDBJ whole genome shotgun (WGS) entry which is preliminary data.</text>
</comment>
<evidence type="ECO:0000313" key="7">
    <source>
        <dbReference type="EMBL" id="RUS77908.1"/>
    </source>
</evidence>
<accession>A0A433T8R0</accession>
<evidence type="ECO:0000256" key="5">
    <source>
        <dbReference type="ARBA" id="ARBA00044198"/>
    </source>
</evidence>
<dbReference type="InterPro" id="IPR016819">
    <property type="entry name" value="RNase_P/MRP_POP5"/>
</dbReference>
<protein>
    <recommendedName>
        <fullName evidence="5 6">Ribonuclease P/MRP protein subunit POP5</fullName>
    </recommendedName>
</protein>
<dbReference type="GO" id="GO:0030677">
    <property type="term" value="C:ribonuclease P complex"/>
    <property type="evidence" value="ECO:0007669"/>
    <property type="project" value="InterPro"/>
</dbReference>
<dbReference type="SUPFAM" id="SSF160350">
    <property type="entry name" value="Rnp2-like"/>
    <property type="match status" value="1"/>
</dbReference>